<dbReference type="Proteomes" id="UP001321749">
    <property type="component" value="Unassembled WGS sequence"/>
</dbReference>
<feature type="coiled-coil region" evidence="1">
    <location>
        <begin position="77"/>
        <end position="110"/>
    </location>
</feature>
<dbReference type="AlphaFoldDB" id="A0AAV9HEH0"/>
<keyword evidence="1" id="KW-0175">Coiled coil</keyword>
<evidence type="ECO:0000313" key="2">
    <source>
        <dbReference type="EMBL" id="KAK4458843.1"/>
    </source>
</evidence>
<name>A0AAV9HEH0_9PEZI</name>
<organism evidence="2 3">
    <name type="scientific">Cladorrhinum samala</name>
    <dbReference type="NCBI Taxonomy" id="585594"/>
    <lineage>
        <taxon>Eukaryota</taxon>
        <taxon>Fungi</taxon>
        <taxon>Dikarya</taxon>
        <taxon>Ascomycota</taxon>
        <taxon>Pezizomycotina</taxon>
        <taxon>Sordariomycetes</taxon>
        <taxon>Sordariomycetidae</taxon>
        <taxon>Sordariales</taxon>
        <taxon>Podosporaceae</taxon>
        <taxon>Cladorrhinum</taxon>
    </lineage>
</organism>
<reference evidence="2" key="2">
    <citation type="submission" date="2023-06" db="EMBL/GenBank/DDBJ databases">
        <authorList>
            <consortium name="Lawrence Berkeley National Laboratory"/>
            <person name="Mondo S.J."/>
            <person name="Hensen N."/>
            <person name="Bonometti L."/>
            <person name="Westerberg I."/>
            <person name="Brannstrom I.O."/>
            <person name="Guillou S."/>
            <person name="Cros-Aarteil S."/>
            <person name="Calhoun S."/>
            <person name="Haridas S."/>
            <person name="Kuo A."/>
            <person name="Pangilinan J."/>
            <person name="Riley R."/>
            <person name="Labutti K."/>
            <person name="Andreopoulos B."/>
            <person name="Lipzen A."/>
            <person name="Chen C."/>
            <person name="Yanf M."/>
            <person name="Daum C."/>
            <person name="Ng V."/>
            <person name="Clum A."/>
            <person name="Steindorff A."/>
            <person name="Ohm R."/>
            <person name="Martin F."/>
            <person name="Silar P."/>
            <person name="Natvig D."/>
            <person name="Lalanne C."/>
            <person name="Gautier V."/>
            <person name="Ament-Velasquez S.L."/>
            <person name="Kruys A."/>
            <person name="Hutchinson M.I."/>
            <person name="Powell A.J."/>
            <person name="Barry K."/>
            <person name="Miller A.N."/>
            <person name="Grigoriev I.V."/>
            <person name="Debuchy R."/>
            <person name="Gladieux P."/>
            <person name="Thoren M.H."/>
            <person name="Johannesson H."/>
        </authorList>
    </citation>
    <scope>NUCLEOTIDE SEQUENCE</scope>
    <source>
        <strain evidence="2">PSN324</strain>
    </source>
</reference>
<gene>
    <name evidence="2" type="ORF">QBC42DRAFT_275755</name>
</gene>
<protein>
    <submittedName>
        <fullName evidence="2">Uncharacterized protein</fullName>
    </submittedName>
</protein>
<reference evidence="2" key="1">
    <citation type="journal article" date="2023" name="Mol. Phylogenet. Evol.">
        <title>Genome-scale phylogeny and comparative genomics of the fungal order Sordariales.</title>
        <authorList>
            <person name="Hensen N."/>
            <person name="Bonometti L."/>
            <person name="Westerberg I."/>
            <person name="Brannstrom I.O."/>
            <person name="Guillou S."/>
            <person name="Cros-Aarteil S."/>
            <person name="Calhoun S."/>
            <person name="Haridas S."/>
            <person name="Kuo A."/>
            <person name="Mondo S."/>
            <person name="Pangilinan J."/>
            <person name="Riley R."/>
            <person name="LaButti K."/>
            <person name="Andreopoulos B."/>
            <person name="Lipzen A."/>
            <person name="Chen C."/>
            <person name="Yan M."/>
            <person name="Daum C."/>
            <person name="Ng V."/>
            <person name="Clum A."/>
            <person name="Steindorff A."/>
            <person name="Ohm R.A."/>
            <person name="Martin F."/>
            <person name="Silar P."/>
            <person name="Natvig D.O."/>
            <person name="Lalanne C."/>
            <person name="Gautier V."/>
            <person name="Ament-Velasquez S.L."/>
            <person name="Kruys A."/>
            <person name="Hutchinson M.I."/>
            <person name="Powell A.J."/>
            <person name="Barry K."/>
            <person name="Miller A.N."/>
            <person name="Grigoriev I.V."/>
            <person name="Debuchy R."/>
            <person name="Gladieux P."/>
            <person name="Hiltunen Thoren M."/>
            <person name="Johannesson H."/>
        </authorList>
    </citation>
    <scope>NUCLEOTIDE SEQUENCE</scope>
    <source>
        <strain evidence="2">PSN324</strain>
    </source>
</reference>
<evidence type="ECO:0000313" key="3">
    <source>
        <dbReference type="Proteomes" id="UP001321749"/>
    </source>
</evidence>
<keyword evidence="3" id="KW-1185">Reference proteome</keyword>
<accession>A0AAV9HEH0</accession>
<proteinExistence type="predicted"/>
<sequence length="112" mass="13036">MISLTRKTALLRASPSSILKARQLRLYSSPSSQKAPSPTGEFYKAWTRPVAKTGLIAFFTYQLLYWGWSKLEFDEMKESREAEITRLEALVKLEQQQQQQQQQQQKQQRGGR</sequence>
<dbReference type="EMBL" id="MU865054">
    <property type="protein sequence ID" value="KAK4458843.1"/>
    <property type="molecule type" value="Genomic_DNA"/>
</dbReference>
<evidence type="ECO:0000256" key="1">
    <source>
        <dbReference type="SAM" id="Coils"/>
    </source>
</evidence>
<comment type="caution">
    <text evidence="2">The sequence shown here is derived from an EMBL/GenBank/DDBJ whole genome shotgun (WGS) entry which is preliminary data.</text>
</comment>